<keyword evidence="3 8" id="KW-0663">Pyridoxal phosphate</keyword>
<dbReference type="PANTHER" id="PTHR11808">
    <property type="entry name" value="TRANS-SULFURATION ENZYME FAMILY MEMBER"/>
    <property type="match status" value="1"/>
</dbReference>
<dbReference type="OrthoDB" id="9803887at2"/>
<dbReference type="FunFam" id="3.90.1150.10:FF:000033">
    <property type="entry name" value="Cystathionine gamma-synthase"/>
    <property type="match status" value="1"/>
</dbReference>
<comment type="catalytic activity">
    <reaction evidence="7">
        <text>L-methionine + H2O = methanethiol + 2-oxobutanoate + NH4(+)</text>
        <dbReference type="Rhea" id="RHEA:23800"/>
        <dbReference type="ChEBI" id="CHEBI:15377"/>
        <dbReference type="ChEBI" id="CHEBI:16007"/>
        <dbReference type="ChEBI" id="CHEBI:16763"/>
        <dbReference type="ChEBI" id="CHEBI:28938"/>
        <dbReference type="ChEBI" id="CHEBI:57844"/>
        <dbReference type="EC" id="4.4.1.11"/>
    </reaction>
    <physiologicalReaction direction="left-to-right" evidence="7">
        <dbReference type="Rhea" id="RHEA:23801"/>
    </physiologicalReaction>
</comment>
<dbReference type="PANTHER" id="PTHR11808:SF80">
    <property type="entry name" value="CYSTATHIONINE GAMMA-LYASE"/>
    <property type="match status" value="1"/>
</dbReference>
<proteinExistence type="inferred from homology"/>
<accession>A0A6L3V4M0</accession>
<dbReference type="Gene3D" id="3.90.1150.10">
    <property type="entry name" value="Aspartate Aminotransferase, domain 1"/>
    <property type="match status" value="1"/>
</dbReference>
<dbReference type="AlphaFoldDB" id="A0A6L3V4M0"/>
<dbReference type="PIRSF" id="PIRSF001434">
    <property type="entry name" value="CGS"/>
    <property type="match status" value="1"/>
</dbReference>
<evidence type="ECO:0000256" key="3">
    <source>
        <dbReference type="ARBA" id="ARBA00022898"/>
    </source>
</evidence>
<dbReference type="Pfam" id="PF01053">
    <property type="entry name" value="Cys_Met_Meta_PP"/>
    <property type="match status" value="1"/>
</dbReference>
<evidence type="ECO:0000256" key="9">
    <source>
        <dbReference type="RuleBase" id="RU362118"/>
    </source>
</evidence>
<evidence type="ECO:0000256" key="8">
    <source>
        <dbReference type="PIRSR" id="PIRSR001434-2"/>
    </source>
</evidence>
<dbReference type="InterPro" id="IPR015424">
    <property type="entry name" value="PyrdxlP-dep_Trfase"/>
</dbReference>
<evidence type="ECO:0000256" key="2">
    <source>
        <dbReference type="ARBA" id="ARBA00009077"/>
    </source>
</evidence>
<evidence type="ECO:0000313" key="10">
    <source>
        <dbReference type="EMBL" id="KAB2333279.1"/>
    </source>
</evidence>
<dbReference type="InterPro" id="IPR000277">
    <property type="entry name" value="Cys/Met-Metab_PyrdxlP-dep_enz"/>
</dbReference>
<dbReference type="Proteomes" id="UP000481030">
    <property type="component" value="Unassembled WGS sequence"/>
</dbReference>
<dbReference type="InterPro" id="IPR054542">
    <property type="entry name" value="Cys_met_metab_PP"/>
</dbReference>
<dbReference type="GO" id="GO:0008483">
    <property type="term" value="F:transaminase activity"/>
    <property type="evidence" value="ECO:0007669"/>
    <property type="project" value="UniProtKB-KW"/>
</dbReference>
<keyword evidence="10" id="KW-0032">Aminotransferase</keyword>
<organism evidence="10 11">
    <name type="scientific">Cytobacillus depressus</name>
    <dbReference type="NCBI Taxonomy" id="1602942"/>
    <lineage>
        <taxon>Bacteria</taxon>
        <taxon>Bacillati</taxon>
        <taxon>Bacillota</taxon>
        <taxon>Bacilli</taxon>
        <taxon>Bacillales</taxon>
        <taxon>Bacillaceae</taxon>
        <taxon>Cytobacillus</taxon>
    </lineage>
</organism>
<dbReference type="GO" id="GO:0005737">
    <property type="term" value="C:cytoplasm"/>
    <property type="evidence" value="ECO:0007669"/>
    <property type="project" value="TreeGrafter"/>
</dbReference>
<feature type="modified residue" description="N6-(pyridoxal phosphate)lysine" evidence="8">
    <location>
        <position position="202"/>
    </location>
</feature>
<dbReference type="CDD" id="cd00614">
    <property type="entry name" value="CGS_like"/>
    <property type="match status" value="1"/>
</dbReference>
<sequence length="389" mass="42558">MNYSSKLVNVKKDPGHGSHISPVYMTSTFVFDNAEIGAKRFAGEDEGFMYSRLGNPNVRELEEKVAELEFGEACLAFSSGMAAITGCLLGILQAGDHVIAHTDLYGATHAFLSTTVKKFGIDVSFVPFKTGEELEPFMTAKTKVIYFETPSNPKLSLVDMKSVADVAKQKGALTIVDNTFLSPYLQNPILCGIDIVVHSATKYLSGHGYLIGGLVVASKEIINPMRKEVQKTMGATLAPMDAWLLCQGIRTLHVRMDRSQENAQILAERLEKHKAIDRVYFPGLASFQDRSIMGKQMKGPGAMISFVLKGGYEQGVKLMNSVKLCTLAVSLGDVGTLIQHPASMTHAIMPKEEREKAGLSDGLVRFSVGIEDVEDIWQDLEMALDQKSE</sequence>
<evidence type="ECO:0000256" key="6">
    <source>
        <dbReference type="ARBA" id="ARBA00048780"/>
    </source>
</evidence>
<dbReference type="InterPro" id="IPR015422">
    <property type="entry name" value="PyrdxlP-dep_Trfase_small"/>
</dbReference>
<dbReference type="GO" id="GO:0009086">
    <property type="term" value="P:methionine biosynthetic process"/>
    <property type="evidence" value="ECO:0007669"/>
    <property type="project" value="UniProtKB-ARBA"/>
</dbReference>
<protein>
    <recommendedName>
        <fullName evidence="4">homocysteine desulfhydrase</fullName>
        <ecNumber evidence="4">4.4.1.2</ecNumber>
    </recommendedName>
    <alternativeName>
        <fullName evidence="5">Homocysteine desulfhydrase</fullName>
    </alternativeName>
</protein>
<dbReference type="EMBL" id="WBOS01000007">
    <property type="protein sequence ID" value="KAB2333279.1"/>
    <property type="molecule type" value="Genomic_DNA"/>
</dbReference>
<dbReference type="GO" id="GO:0018826">
    <property type="term" value="F:methionine gamma-lyase activity"/>
    <property type="evidence" value="ECO:0007669"/>
    <property type="project" value="UniProtKB-EC"/>
</dbReference>
<dbReference type="PROSITE" id="PS00868">
    <property type="entry name" value="CYS_MET_METAB_PP"/>
    <property type="match status" value="1"/>
</dbReference>
<dbReference type="GO" id="GO:0030170">
    <property type="term" value="F:pyridoxal phosphate binding"/>
    <property type="evidence" value="ECO:0007669"/>
    <property type="project" value="InterPro"/>
</dbReference>
<dbReference type="FunFam" id="3.40.640.10:FF:000046">
    <property type="entry name" value="Cystathionine gamma-lyase"/>
    <property type="match status" value="1"/>
</dbReference>
<evidence type="ECO:0000256" key="7">
    <source>
        <dbReference type="ARBA" id="ARBA00052699"/>
    </source>
</evidence>
<comment type="similarity">
    <text evidence="2 9">Belongs to the trans-sulfuration enzymes family.</text>
</comment>
<comment type="catalytic activity">
    <reaction evidence="6">
        <text>L-homocysteine + H2O = 2-oxobutanoate + hydrogen sulfide + NH4(+) + H(+)</text>
        <dbReference type="Rhea" id="RHEA:14501"/>
        <dbReference type="ChEBI" id="CHEBI:15377"/>
        <dbReference type="ChEBI" id="CHEBI:15378"/>
        <dbReference type="ChEBI" id="CHEBI:16763"/>
        <dbReference type="ChEBI" id="CHEBI:28938"/>
        <dbReference type="ChEBI" id="CHEBI:29919"/>
        <dbReference type="ChEBI" id="CHEBI:58199"/>
        <dbReference type="EC" id="4.4.1.2"/>
    </reaction>
    <physiologicalReaction direction="left-to-right" evidence="6">
        <dbReference type="Rhea" id="RHEA:14502"/>
    </physiologicalReaction>
</comment>
<evidence type="ECO:0000256" key="1">
    <source>
        <dbReference type="ARBA" id="ARBA00001933"/>
    </source>
</evidence>
<comment type="cofactor">
    <cofactor evidence="1 9">
        <name>pyridoxal 5'-phosphate</name>
        <dbReference type="ChEBI" id="CHEBI:597326"/>
    </cofactor>
</comment>
<dbReference type="RefSeq" id="WP_151535704.1">
    <property type="nucleotide sequence ID" value="NZ_WBOS01000007.1"/>
</dbReference>
<dbReference type="SUPFAM" id="SSF53383">
    <property type="entry name" value="PLP-dependent transferases"/>
    <property type="match status" value="1"/>
</dbReference>
<name>A0A6L3V4M0_9BACI</name>
<reference evidence="10 11" key="1">
    <citation type="journal article" date="2016" name="Antonie Van Leeuwenhoek">
        <title>Bacillus depressus sp. nov., isolated from soil of a sunflower field.</title>
        <authorList>
            <person name="Wei X."/>
            <person name="Xin D."/>
            <person name="Xin Y."/>
            <person name="Zhang H."/>
            <person name="Wang T."/>
            <person name="Zhang J."/>
        </authorList>
    </citation>
    <scope>NUCLEOTIDE SEQUENCE [LARGE SCALE GENOMIC DNA]</scope>
    <source>
        <strain evidence="10 11">BZ1</strain>
    </source>
</reference>
<keyword evidence="11" id="KW-1185">Reference proteome</keyword>
<gene>
    <name evidence="10" type="ORF">F7731_15570</name>
</gene>
<comment type="caution">
    <text evidence="10">The sequence shown here is derived from an EMBL/GenBank/DDBJ whole genome shotgun (WGS) entry which is preliminary data.</text>
</comment>
<keyword evidence="10" id="KW-0808">Transferase</keyword>
<evidence type="ECO:0000256" key="4">
    <source>
        <dbReference type="ARBA" id="ARBA00047175"/>
    </source>
</evidence>
<dbReference type="Gene3D" id="3.40.640.10">
    <property type="entry name" value="Type I PLP-dependent aspartate aminotransferase-like (Major domain)"/>
    <property type="match status" value="1"/>
</dbReference>
<evidence type="ECO:0000313" key="11">
    <source>
        <dbReference type="Proteomes" id="UP000481030"/>
    </source>
</evidence>
<dbReference type="GO" id="GO:0047982">
    <property type="term" value="F:homocysteine desulfhydrase activity"/>
    <property type="evidence" value="ECO:0007669"/>
    <property type="project" value="UniProtKB-EC"/>
</dbReference>
<evidence type="ECO:0000256" key="5">
    <source>
        <dbReference type="ARBA" id="ARBA00047199"/>
    </source>
</evidence>
<dbReference type="InterPro" id="IPR015421">
    <property type="entry name" value="PyrdxlP-dep_Trfase_major"/>
</dbReference>
<dbReference type="GO" id="GO:0019346">
    <property type="term" value="P:transsulfuration"/>
    <property type="evidence" value="ECO:0007669"/>
    <property type="project" value="InterPro"/>
</dbReference>
<dbReference type="EC" id="4.4.1.2" evidence="4"/>